<dbReference type="EMBL" id="DVLT01000027">
    <property type="protein sequence ID" value="HIU02361.1"/>
    <property type="molecule type" value="Genomic_DNA"/>
</dbReference>
<dbReference type="SUPFAM" id="SSF55729">
    <property type="entry name" value="Acyl-CoA N-acyltransferases (Nat)"/>
    <property type="match status" value="1"/>
</dbReference>
<dbReference type="InterPro" id="IPR052777">
    <property type="entry name" value="Acetyltransferase_Enz"/>
</dbReference>
<evidence type="ECO:0000313" key="3">
    <source>
        <dbReference type="Proteomes" id="UP000824164"/>
    </source>
</evidence>
<dbReference type="PANTHER" id="PTHR43305">
    <property type="entry name" value="FAMILY N-ACETYLTRANSFERASE, PUTATIVE (AFU_ORTHOLOGUE AFUA_2G01380)-RELATED"/>
    <property type="match status" value="1"/>
</dbReference>
<proteinExistence type="predicted"/>
<dbReference type="Proteomes" id="UP000824164">
    <property type="component" value="Unassembled WGS sequence"/>
</dbReference>
<dbReference type="CDD" id="cd04301">
    <property type="entry name" value="NAT_SF"/>
    <property type="match status" value="1"/>
</dbReference>
<sequence length="89" mass="10677">MVAYHRHSTVRCEMKRLYVRPDFRGHKIGEQLILQILCHAKAAGYHEMVLDTILPFQAAIHLYRKFGFQECEPYYSNPMDDVLYMKKEW</sequence>
<dbReference type="PROSITE" id="PS51186">
    <property type="entry name" value="GNAT"/>
    <property type="match status" value="1"/>
</dbReference>
<dbReference type="InterPro" id="IPR016181">
    <property type="entry name" value="Acyl_CoA_acyltransferase"/>
</dbReference>
<evidence type="ECO:0000313" key="2">
    <source>
        <dbReference type="EMBL" id="HIU02361.1"/>
    </source>
</evidence>
<protein>
    <submittedName>
        <fullName evidence="2">GNAT family N-acetyltransferase</fullName>
    </submittedName>
</protein>
<dbReference type="GO" id="GO:0016747">
    <property type="term" value="F:acyltransferase activity, transferring groups other than amino-acyl groups"/>
    <property type="evidence" value="ECO:0007669"/>
    <property type="project" value="InterPro"/>
</dbReference>
<dbReference type="Pfam" id="PF13508">
    <property type="entry name" value="Acetyltransf_7"/>
    <property type="match status" value="1"/>
</dbReference>
<accession>A0A9D1KVM1</accession>
<dbReference type="Gene3D" id="3.40.630.30">
    <property type="match status" value="1"/>
</dbReference>
<organism evidence="2 3">
    <name type="scientific">Candidatus Onthocola gallistercoris</name>
    <dbReference type="NCBI Taxonomy" id="2840876"/>
    <lineage>
        <taxon>Bacteria</taxon>
        <taxon>Bacillati</taxon>
        <taxon>Bacillota</taxon>
        <taxon>Bacilli</taxon>
        <taxon>Candidatus Onthocola</taxon>
    </lineage>
</organism>
<reference evidence="2" key="2">
    <citation type="journal article" date="2021" name="PeerJ">
        <title>Extensive microbial diversity within the chicken gut microbiome revealed by metagenomics and culture.</title>
        <authorList>
            <person name="Gilroy R."/>
            <person name="Ravi A."/>
            <person name="Getino M."/>
            <person name="Pursley I."/>
            <person name="Horton D.L."/>
            <person name="Alikhan N.F."/>
            <person name="Baker D."/>
            <person name="Gharbi K."/>
            <person name="Hall N."/>
            <person name="Watson M."/>
            <person name="Adriaenssens E.M."/>
            <person name="Foster-Nyarko E."/>
            <person name="Jarju S."/>
            <person name="Secka A."/>
            <person name="Antonio M."/>
            <person name="Oren A."/>
            <person name="Chaudhuri R.R."/>
            <person name="La Ragione R."/>
            <person name="Hildebrand F."/>
            <person name="Pallen M.J."/>
        </authorList>
    </citation>
    <scope>NUCLEOTIDE SEQUENCE</scope>
    <source>
        <strain evidence="2">CHK187-14744</strain>
    </source>
</reference>
<name>A0A9D1KVM1_9FIRM</name>
<dbReference type="AlphaFoldDB" id="A0A9D1KVM1"/>
<feature type="domain" description="N-acetyltransferase" evidence="1">
    <location>
        <begin position="1"/>
        <end position="89"/>
    </location>
</feature>
<dbReference type="InterPro" id="IPR000182">
    <property type="entry name" value="GNAT_dom"/>
</dbReference>
<gene>
    <name evidence="2" type="ORF">IAB63_03800</name>
</gene>
<comment type="caution">
    <text evidence="2">The sequence shown here is derived from an EMBL/GenBank/DDBJ whole genome shotgun (WGS) entry which is preliminary data.</text>
</comment>
<evidence type="ECO:0000259" key="1">
    <source>
        <dbReference type="PROSITE" id="PS51186"/>
    </source>
</evidence>
<reference evidence="2" key="1">
    <citation type="submission" date="2020-10" db="EMBL/GenBank/DDBJ databases">
        <authorList>
            <person name="Gilroy R."/>
        </authorList>
    </citation>
    <scope>NUCLEOTIDE SEQUENCE</scope>
    <source>
        <strain evidence="2">CHK187-14744</strain>
    </source>
</reference>
<dbReference type="PANTHER" id="PTHR43305:SF1">
    <property type="entry name" value="FAMILY N-ACETYLTRANSFERASE, PUTATIVE (AFU_ORTHOLOGUE AFUA_2G01380)-RELATED"/>
    <property type="match status" value="1"/>
</dbReference>